<dbReference type="EMBL" id="UZAH01043536">
    <property type="protein sequence ID" value="VDP63370.1"/>
    <property type="molecule type" value="Genomic_DNA"/>
</dbReference>
<protein>
    <submittedName>
        <fullName evidence="3">Ski_Sno domain-containing protein</fullName>
    </submittedName>
</protein>
<organism evidence="2 3">
    <name type="scientific">Heligmosomoides polygyrus</name>
    <name type="common">Parasitic roundworm</name>
    <dbReference type="NCBI Taxonomy" id="6339"/>
    <lineage>
        <taxon>Eukaryota</taxon>
        <taxon>Metazoa</taxon>
        <taxon>Ecdysozoa</taxon>
        <taxon>Nematoda</taxon>
        <taxon>Chromadorea</taxon>
        <taxon>Rhabditida</taxon>
        <taxon>Rhabditina</taxon>
        <taxon>Rhabditomorpha</taxon>
        <taxon>Strongyloidea</taxon>
        <taxon>Heligmosomidae</taxon>
        <taxon>Heligmosomoides</taxon>
    </lineage>
</organism>
<reference evidence="3" key="2">
    <citation type="submission" date="2019-09" db="UniProtKB">
        <authorList>
            <consortium name="WormBaseParasite"/>
        </authorList>
    </citation>
    <scope>IDENTIFICATION</scope>
</reference>
<accession>A0A183GXH1</accession>
<evidence type="ECO:0000313" key="3">
    <source>
        <dbReference type="WBParaSite" id="HPBE_0002739101-mRNA-1"/>
    </source>
</evidence>
<evidence type="ECO:0000313" key="2">
    <source>
        <dbReference type="Proteomes" id="UP000050761"/>
    </source>
</evidence>
<accession>A0A3P8FC44</accession>
<dbReference type="WBParaSite" id="HPBE_0002739101-mRNA-1">
    <property type="protein sequence ID" value="HPBE_0002739101-mRNA-1"/>
    <property type="gene ID" value="HPBE_0002739101"/>
</dbReference>
<evidence type="ECO:0000313" key="1">
    <source>
        <dbReference type="EMBL" id="VDP63370.1"/>
    </source>
</evidence>
<dbReference type="AlphaFoldDB" id="A0A183GXH1"/>
<name>A0A183GXH1_HELPZ</name>
<gene>
    <name evidence="1" type="ORF">HPBE_LOCUS27390</name>
</gene>
<proteinExistence type="predicted"/>
<sequence>MAVLIIDAEKLLNILGLPMAQLSKFVDSRDCR</sequence>
<dbReference type="Proteomes" id="UP000050761">
    <property type="component" value="Unassembled WGS sequence"/>
</dbReference>
<keyword evidence="2" id="KW-1185">Reference proteome</keyword>
<reference evidence="1 2" key="1">
    <citation type="submission" date="2018-11" db="EMBL/GenBank/DDBJ databases">
        <authorList>
            <consortium name="Pathogen Informatics"/>
        </authorList>
    </citation>
    <scope>NUCLEOTIDE SEQUENCE [LARGE SCALE GENOMIC DNA]</scope>
</reference>